<evidence type="ECO:0000313" key="1">
    <source>
        <dbReference type="EMBL" id="GGZ07321.1"/>
    </source>
</evidence>
<dbReference type="EMBL" id="BMZA01000008">
    <property type="protein sequence ID" value="GGZ07321.1"/>
    <property type="molecule type" value="Genomic_DNA"/>
</dbReference>
<dbReference type="Proteomes" id="UP000648075">
    <property type="component" value="Unassembled WGS sequence"/>
</dbReference>
<comment type="caution">
    <text evidence="1">The sequence shown here is derived from an EMBL/GenBank/DDBJ whole genome shotgun (WGS) entry which is preliminary data.</text>
</comment>
<proteinExistence type="predicted"/>
<organism evidence="1 2">
    <name type="scientific">Novosphingobium colocasiae</name>
    <dbReference type="NCBI Taxonomy" id="1256513"/>
    <lineage>
        <taxon>Bacteria</taxon>
        <taxon>Pseudomonadati</taxon>
        <taxon>Pseudomonadota</taxon>
        <taxon>Alphaproteobacteria</taxon>
        <taxon>Sphingomonadales</taxon>
        <taxon>Sphingomonadaceae</taxon>
        <taxon>Novosphingobium</taxon>
    </lineage>
</organism>
<sequence length="86" mass="9752">MLEQSVPHSDWPNMMRPCWIAAKKRHINPSPFAADGVRMPVESRYPIMTQLLARCKVRDNRMCGCVERNALAVADRLVLSFVIASP</sequence>
<dbReference type="AlphaFoldDB" id="A0A918UH65"/>
<evidence type="ECO:0000313" key="2">
    <source>
        <dbReference type="Proteomes" id="UP000648075"/>
    </source>
</evidence>
<accession>A0A918UH65</accession>
<reference evidence="1" key="1">
    <citation type="journal article" date="2014" name="Int. J. Syst. Evol. Microbiol.">
        <title>Complete genome sequence of Corynebacterium casei LMG S-19264T (=DSM 44701T), isolated from a smear-ripened cheese.</title>
        <authorList>
            <consortium name="US DOE Joint Genome Institute (JGI-PGF)"/>
            <person name="Walter F."/>
            <person name="Albersmeier A."/>
            <person name="Kalinowski J."/>
            <person name="Ruckert C."/>
        </authorList>
    </citation>
    <scope>NUCLEOTIDE SEQUENCE</scope>
    <source>
        <strain evidence="1">KCTC 32255</strain>
    </source>
</reference>
<name>A0A918UH65_9SPHN</name>
<reference evidence="1" key="2">
    <citation type="submission" date="2020-09" db="EMBL/GenBank/DDBJ databases">
        <authorList>
            <person name="Sun Q."/>
            <person name="Kim S."/>
        </authorList>
    </citation>
    <scope>NUCLEOTIDE SEQUENCE</scope>
    <source>
        <strain evidence="1">KCTC 32255</strain>
    </source>
</reference>
<gene>
    <name evidence="1" type="ORF">GCM10011614_22800</name>
</gene>
<protein>
    <submittedName>
        <fullName evidence="1">Uncharacterized protein</fullName>
    </submittedName>
</protein>
<keyword evidence="2" id="KW-1185">Reference proteome</keyword>